<organism evidence="1 2">
    <name type="scientific">Candidatus Dojkabacteria bacterium</name>
    <dbReference type="NCBI Taxonomy" id="2099670"/>
    <lineage>
        <taxon>Bacteria</taxon>
        <taxon>Candidatus Dojkabacteria</taxon>
    </lineage>
</organism>
<reference evidence="1" key="2">
    <citation type="journal article" date="2021" name="Microbiome">
        <title>Successional dynamics and alternative stable states in a saline activated sludge microbial community over 9 years.</title>
        <authorList>
            <person name="Wang Y."/>
            <person name="Ye J."/>
            <person name="Ju F."/>
            <person name="Liu L."/>
            <person name="Boyd J.A."/>
            <person name="Deng Y."/>
            <person name="Parks D.H."/>
            <person name="Jiang X."/>
            <person name="Yin X."/>
            <person name="Woodcroft B.J."/>
            <person name="Tyson G.W."/>
            <person name="Hugenholtz P."/>
            <person name="Polz M.F."/>
            <person name="Zhang T."/>
        </authorList>
    </citation>
    <scope>NUCLEOTIDE SEQUENCE</scope>
    <source>
        <strain evidence="1">HKST-UBA14</strain>
    </source>
</reference>
<dbReference type="AlphaFoldDB" id="A0A955L5A5"/>
<dbReference type="EMBL" id="JAGQLK010000047">
    <property type="protein sequence ID" value="MCA9383271.1"/>
    <property type="molecule type" value="Genomic_DNA"/>
</dbReference>
<gene>
    <name evidence="1" type="ORF">KC909_02815</name>
</gene>
<evidence type="ECO:0000313" key="1">
    <source>
        <dbReference type="EMBL" id="MCA9383271.1"/>
    </source>
</evidence>
<reference evidence="1" key="1">
    <citation type="submission" date="2020-04" db="EMBL/GenBank/DDBJ databases">
        <authorList>
            <person name="Zhang T."/>
        </authorList>
    </citation>
    <scope>NUCLEOTIDE SEQUENCE</scope>
    <source>
        <strain evidence="1">HKST-UBA14</strain>
    </source>
</reference>
<sequence>MADGTNLAPGAPVCVSAGADTCDLRASIYSDPAGGTLLWQETHSNVELGDYEGVFNLQLNSVCASWEAPGGSCSGSGIDWGADSTVYLEIQFDDDGNGDFASPETFTRSLFNSVPYAYQADSISGGLDTVYADDSDKVLGINDAAGLVFDLTTTGDFIIAENGTPYFTFKEDNQVTYSADDATDVFDIAIGNFRIGSGGTPGLALDGEDAYIEGTLEVDSAVDFGANVNFNNNQALGFRIENLASAPTCNSSFNGKLYHNTVDTYSYVCDGSSWQRIDAQGASVVLGEFYDNVGGQDVNIAAPGASVAWGSEVRKDTGITHSTSVNNSRVTLDNPGWYKVSYSISHENQTAGRKNVRCLIRLDGTTSITASDSYSYSRNTTDEMATNNGTAIFQTSSAGQYYEIMCYGVGSNVGSASALTLTNQSWTFVEKIGGSPSSIIDLDAAYDNDSDKILNVDNSSGLEFISSTTGNIVFDLQSTGDFIIEDTGNNYFTVTDSGNIGIRTTNPQSALDINLAGSAATAALIFENDSDTGIFHPAANVLGVTAGGVEQFRVTGNGINLASKVADPGTPVEGDVWFRSDTDNINTYNDGRVQEIQTVAVAQVYESILTSYAGTPVAITFEGTSANLRTVDATYAHSTVLNSSRLTINDSGYYQISYSISNITTNNQARVTRCELYVNGAQPTPNVGVSYAYMNNSTYDEGTNTATVNYSFTGGDYIEVYCQNISSAAFINTIANESWLNVELIRRQ</sequence>
<dbReference type="Proteomes" id="UP000783287">
    <property type="component" value="Unassembled WGS sequence"/>
</dbReference>
<proteinExistence type="predicted"/>
<comment type="caution">
    <text evidence="1">The sequence shown here is derived from an EMBL/GenBank/DDBJ whole genome shotgun (WGS) entry which is preliminary data.</text>
</comment>
<evidence type="ECO:0000313" key="2">
    <source>
        <dbReference type="Proteomes" id="UP000783287"/>
    </source>
</evidence>
<accession>A0A955L5A5</accession>
<protein>
    <submittedName>
        <fullName evidence="1">Uncharacterized protein</fullName>
    </submittedName>
</protein>
<name>A0A955L5A5_9BACT</name>